<evidence type="ECO:0000256" key="4">
    <source>
        <dbReference type="ARBA" id="ARBA00022692"/>
    </source>
</evidence>
<evidence type="ECO:0000256" key="6">
    <source>
        <dbReference type="ARBA" id="ARBA00022989"/>
    </source>
</evidence>
<feature type="transmembrane region" description="Helical" evidence="10">
    <location>
        <begin position="90"/>
        <end position="109"/>
    </location>
</feature>
<evidence type="ECO:0000256" key="10">
    <source>
        <dbReference type="SAM" id="Phobius"/>
    </source>
</evidence>
<dbReference type="EMBL" id="AM689921">
    <property type="protein sequence ID" value="CAM84017.1"/>
    <property type="molecule type" value="Genomic_DNA"/>
</dbReference>
<comment type="subcellular location">
    <subcellularLocation>
        <location evidence="1">Cell membrane</location>
        <topology evidence="1">Multi-pass membrane protein</topology>
    </subcellularLocation>
</comment>
<dbReference type="GO" id="GO:0005549">
    <property type="term" value="F:odorant binding"/>
    <property type="evidence" value="ECO:0007669"/>
    <property type="project" value="InterPro"/>
</dbReference>
<evidence type="ECO:0000256" key="8">
    <source>
        <dbReference type="ARBA" id="ARBA00023170"/>
    </source>
</evidence>
<dbReference type="GO" id="GO:0005886">
    <property type="term" value="C:plasma membrane"/>
    <property type="evidence" value="ECO:0007669"/>
    <property type="project" value="UniProtKB-SubCell"/>
</dbReference>
<keyword evidence="4 10" id="KW-0812">Transmembrane</keyword>
<keyword evidence="7 10" id="KW-0472">Membrane</keyword>
<proteinExistence type="predicted"/>
<sequence>MVLLPTDFGRFRHHPHIRSAGFDAPLEAMEEGMDISEDLGIFAAIIGLVTMMVLYVVKQKDLSSLLQDLSNFEKFGKPPNFDKVNKRLDFLVKFVFSYAIFGAVVYNLMRIIEIPHCKRNRKIREVCGVFVPLWTPFDADYPPVLVLVASVVFIVVILIDKVTLLVSLQVLEISCHIRLRIEQLNAMILNCFNGDLQSSRKRLNDCVQYHIDIISYSERFNNCFTNGMFIHLATTGIIIGCLENQNVEGATPGGVLHLFGWIISLFTSCLAGQILLDSSTSVADALYNSQWYTADVKLRKNLILMIQRSQKPLFLATGAFNIMSFALFVTV</sequence>
<feature type="transmembrane region" description="Helical" evidence="10">
    <location>
        <begin position="313"/>
        <end position="330"/>
    </location>
</feature>
<keyword evidence="6 10" id="KW-1133">Transmembrane helix</keyword>
<evidence type="ECO:0000256" key="3">
    <source>
        <dbReference type="ARBA" id="ARBA00022606"/>
    </source>
</evidence>
<keyword evidence="2" id="KW-1003">Cell membrane</keyword>
<dbReference type="GO" id="GO:0004984">
    <property type="term" value="F:olfactory receptor activity"/>
    <property type="evidence" value="ECO:0007669"/>
    <property type="project" value="InterPro"/>
</dbReference>
<dbReference type="PANTHER" id="PTHR21137:SF35">
    <property type="entry name" value="ODORANT RECEPTOR 19A-RELATED"/>
    <property type="match status" value="1"/>
</dbReference>
<keyword evidence="8 11" id="KW-0675">Receptor</keyword>
<dbReference type="InterPro" id="IPR004117">
    <property type="entry name" value="7tm6_olfct_rcpt"/>
</dbReference>
<reference evidence="11" key="1">
    <citation type="submission" date="2007-04" db="EMBL/GenBank/DDBJ databases">
        <title>Characterization of Tribolium castaneum chemoreceptors.</title>
        <authorList>
            <person name="Abdel-Latief M."/>
        </authorList>
    </citation>
    <scope>NUCLEOTIDE SEQUENCE</scope>
</reference>
<dbReference type="Pfam" id="PF02949">
    <property type="entry name" value="7tm_6"/>
    <property type="match status" value="1"/>
</dbReference>
<evidence type="ECO:0000256" key="7">
    <source>
        <dbReference type="ARBA" id="ARBA00023136"/>
    </source>
</evidence>
<keyword evidence="3" id="KW-0716">Sensory transduction</keyword>
<keyword evidence="5" id="KW-0552">Olfaction</keyword>
<gene>
    <name evidence="11" type="primary">or19</name>
</gene>
<protein>
    <submittedName>
        <fullName evidence="11">Olfactory receptor 19</fullName>
    </submittedName>
</protein>
<accession>C0Z3R6</accession>
<dbReference type="AlphaFoldDB" id="C0Z3R6"/>
<evidence type="ECO:0000256" key="9">
    <source>
        <dbReference type="ARBA" id="ARBA00023224"/>
    </source>
</evidence>
<organism evidence="11">
    <name type="scientific">Tribolium castaneum</name>
    <name type="common">Red flour beetle</name>
    <dbReference type="NCBI Taxonomy" id="7070"/>
    <lineage>
        <taxon>Eukaryota</taxon>
        <taxon>Metazoa</taxon>
        <taxon>Ecdysozoa</taxon>
        <taxon>Arthropoda</taxon>
        <taxon>Hexapoda</taxon>
        <taxon>Insecta</taxon>
        <taxon>Pterygota</taxon>
        <taxon>Neoptera</taxon>
        <taxon>Endopterygota</taxon>
        <taxon>Coleoptera</taxon>
        <taxon>Polyphaga</taxon>
        <taxon>Cucujiformia</taxon>
        <taxon>Tenebrionidae</taxon>
        <taxon>Tenebrionidae incertae sedis</taxon>
        <taxon>Tribolium</taxon>
    </lineage>
</organism>
<feature type="transmembrane region" description="Helical" evidence="10">
    <location>
        <begin position="39"/>
        <end position="57"/>
    </location>
</feature>
<dbReference type="GO" id="GO:0007165">
    <property type="term" value="P:signal transduction"/>
    <property type="evidence" value="ECO:0007669"/>
    <property type="project" value="UniProtKB-KW"/>
</dbReference>
<evidence type="ECO:0000256" key="2">
    <source>
        <dbReference type="ARBA" id="ARBA00022475"/>
    </source>
</evidence>
<evidence type="ECO:0000256" key="1">
    <source>
        <dbReference type="ARBA" id="ARBA00004651"/>
    </source>
</evidence>
<keyword evidence="9" id="KW-0807">Transducer</keyword>
<evidence type="ECO:0000313" key="11">
    <source>
        <dbReference type="EMBL" id="CAM84017.1"/>
    </source>
</evidence>
<dbReference type="PANTHER" id="PTHR21137">
    <property type="entry name" value="ODORANT RECEPTOR"/>
    <property type="match status" value="1"/>
</dbReference>
<name>C0Z3R6_TRICA</name>
<feature type="transmembrane region" description="Helical" evidence="10">
    <location>
        <begin position="141"/>
        <end position="159"/>
    </location>
</feature>
<evidence type="ECO:0000256" key="5">
    <source>
        <dbReference type="ARBA" id="ARBA00022725"/>
    </source>
</evidence>